<dbReference type="Proteomes" id="UP000747542">
    <property type="component" value="Unassembled WGS sequence"/>
</dbReference>
<reference evidence="1" key="1">
    <citation type="journal article" date="2021" name="Sci. Adv.">
        <title>The American lobster genome reveals insights on longevity, neural, and immune adaptations.</title>
        <authorList>
            <person name="Polinski J.M."/>
            <person name="Zimin A.V."/>
            <person name="Clark K.F."/>
            <person name="Kohn A.B."/>
            <person name="Sadowski N."/>
            <person name="Timp W."/>
            <person name="Ptitsyn A."/>
            <person name="Khanna P."/>
            <person name="Romanova D.Y."/>
            <person name="Williams P."/>
            <person name="Greenwood S.J."/>
            <person name="Moroz L.L."/>
            <person name="Walt D.R."/>
            <person name="Bodnar A.G."/>
        </authorList>
    </citation>
    <scope>NUCLEOTIDE SEQUENCE</scope>
    <source>
        <strain evidence="1">GMGI-L3</strain>
    </source>
</reference>
<accession>A0A8J5MY40</accession>
<dbReference type="EMBL" id="JAHLQT010021277">
    <property type="protein sequence ID" value="KAG7167692.1"/>
    <property type="molecule type" value="Genomic_DNA"/>
</dbReference>
<keyword evidence="2" id="KW-1185">Reference proteome</keyword>
<proteinExistence type="predicted"/>
<organism evidence="1 2">
    <name type="scientific">Homarus americanus</name>
    <name type="common">American lobster</name>
    <dbReference type="NCBI Taxonomy" id="6706"/>
    <lineage>
        <taxon>Eukaryota</taxon>
        <taxon>Metazoa</taxon>
        <taxon>Ecdysozoa</taxon>
        <taxon>Arthropoda</taxon>
        <taxon>Crustacea</taxon>
        <taxon>Multicrustacea</taxon>
        <taxon>Malacostraca</taxon>
        <taxon>Eumalacostraca</taxon>
        <taxon>Eucarida</taxon>
        <taxon>Decapoda</taxon>
        <taxon>Pleocyemata</taxon>
        <taxon>Astacidea</taxon>
        <taxon>Nephropoidea</taxon>
        <taxon>Nephropidae</taxon>
        <taxon>Homarus</taxon>
    </lineage>
</organism>
<protein>
    <submittedName>
        <fullName evidence="1">Uncharacterized protein</fullName>
    </submittedName>
</protein>
<gene>
    <name evidence="1" type="ORF">Hamer_G020576</name>
</gene>
<evidence type="ECO:0000313" key="2">
    <source>
        <dbReference type="Proteomes" id="UP000747542"/>
    </source>
</evidence>
<comment type="caution">
    <text evidence="1">The sequence shown here is derived from an EMBL/GenBank/DDBJ whole genome shotgun (WGS) entry which is preliminary data.</text>
</comment>
<dbReference type="AlphaFoldDB" id="A0A8J5MY40"/>
<evidence type="ECO:0000313" key="1">
    <source>
        <dbReference type="EMBL" id="KAG7167692.1"/>
    </source>
</evidence>
<name>A0A8J5MY40_HOMAM</name>
<dbReference type="OrthoDB" id="6338861at2759"/>
<sequence>MAFVSSRALPRVLNLHTTLTLRPHARTPTARTITSFQGLQGQPQPWLITKVETQEKYTPTFMDLHLESLSVWHTEAEALQQIRILPTDADDTLKVSFRDQVTEMLDEMVEENLLDVRHGWMHSTKF</sequence>